<keyword evidence="5 6" id="KW-0472">Membrane</keyword>
<dbReference type="PANTHER" id="PTHR11360">
    <property type="entry name" value="MONOCARBOXYLATE TRANSPORTER"/>
    <property type="match status" value="1"/>
</dbReference>
<evidence type="ECO:0000256" key="6">
    <source>
        <dbReference type="SAM" id="Phobius"/>
    </source>
</evidence>
<dbReference type="OrthoDB" id="9793415at2"/>
<reference evidence="8 9" key="2">
    <citation type="submission" date="2009-02" db="EMBL/GenBank/DDBJ databases">
        <title>Draft genome sequence of Holdemania filiformis DSM 12042.</title>
        <authorList>
            <person name="Sudarsanam P."/>
            <person name="Ley R."/>
            <person name="Guruge J."/>
            <person name="Turnbaugh P.J."/>
            <person name="Mahowald M."/>
            <person name="Liep D."/>
            <person name="Gordon J."/>
        </authorList>
    </citation>
    <scope>NUCLEOTIDE SEQUENCE [LARGE SCALE GENOMIC DNA]</scope>
    <source>
        <strain evidence="8 9">DSM 12042</strain>
    </source>
</reference>
<feature type="transmembrane region" description="Helical" evidence="6">
    <location>
        <begin position="93"/>
        <end position="115"/>
    </location>
</feature>
<evidence type="ECO:0000256" key="4">
    <source>
        <dbReference type="ARBA" id="ARBA00022989"/>
    </source>
</evidence>
<evidence type="ECO:0000313" key="8">
    <source>
        <dbReference type="EMBL" id="EEF69058.1"/>
    </source>
</evidence>
<dbReference type="GO" id="GO:0005886">
    <property type="term" value="C:plasma membrane"/>
    <property type="evidence" value="ECO:0007669"/>
    <property type="project" value="UniProtKB-SubCell"/>
</dbReference>
<dbReference type="STRING" id="545696.HOLDEFILI_00780"/>
<evidence type="ECO:0000256" key="5">
    <source>
        <dbReference type="ARBA" id="ARBA00023136"/>
    </source>
</evidence>
<keyword evidence="3 6" id="KW-0812">Transmembrane</keyword>
<keyword evidence="2" id="KW-0813">Transport</keyword>
<dbReference type="EMBL" id="ACCF01000049">
    <property type="protein sequence ID" value="EEF69058.1"/>
    <property type="molecule type" value="Genomic_DNA"/>
</dbReference>
<feature type="transmembrane region" description="Helical" evidence="6">
    <location>
        <begin position="337"/>
        <end position="359"/>
    </location>
</feature>
<feature type="transmembrane region" description="Helical" evidence="6">
    <location>
        <begin position="238"/>
        <end position="263"/>
    </location>
</feature>
<organism evidence="8 9">
    <name type="scientific">Holdemania filiformis DSM 12042</name>
    <dbReference type="NCBI Taxonomy" id="545696"/>
    <lineage>
        <taxon>Bacteria</taxon>
        <taxon>Bacillati</taxon>
        <taxon>Bacillota</taxon>
        <taxon>Erysipelotrichia</taxon>
        <taxon>Erysipelotrichales</taxon>
        <taxon>Erysipelotrichaceae</taxon>
        <taxon>Holdemania</taxon>
    </lineage>
</organism>
<dbReference type="InterPro" id="IPR050327">
    <property type="entry name" value="Proton-linked_MCT"/>
</dbReference>
<feature type="transmembrane region" description="Helical" evidence="6">
    <location>
        <begin position="275"/>
        <end position="296"/>
    </location>
</feature>
<evidence type="ECO:0000256" key="2">
    <source>
        <dbReference type="ARBA" id="ARBA00022448"/>
    </source>
</evidence>
<dbReference type="SUPFAM" id="SSF103473">
    <property type="entry name" value="MFS general substrate transporter"/>
    <property type="match status" value="1"/>
</dbReference>
<name>B9Y4P9_9FIRM</name>
<dbReference type="InterPro" id="IPR036259">
    <property type="entry name" value="MFS_trans_sf"/>
</dbReference>
<evidence type="ECO:0000256" key="1">
    <source>
        <dbReference type="ARBA" id="ARBA00004651"/>
    </source>
</evidence>
<dbReference type="eggNOG" id="COG2814">
    <property type="taxonomic scope" value="Bacteria"/>
</dbReference>
<accession>B9Y4P9</accession>
<dbReference type="PROSITE" id="PS50850">
    <property type="entry name" value="MFS"/>
    <property type="match status" value="1"/>
</dbReference>
<feature type="transmembrane region" description="Helical" evidence="6">
    <location>
        <begin position="302"/>
        <end position="325"/>
    </location>
</feature>
<sequence>MKRYFYLGLGSLAMCVFGLMYNWTVFAGAVSAELNVSAASVANVFSVCQICFCAGGVLSGFIYYRVRFRASMITASLMILAGLFLTSRAENVMMIYVCYSVMFSLGAGFAYKALLTSVMTWFNDKPGLASGILVMGAGLTAFVFNVPTSLIIESTGWRTAMTLLAGIAFGLSLLTAVIVRPRGVVKQAGTLETEEEGQVSTGQMMKSARFYVYFLWSVLVLAGCSSLTGTAVSCGVSFGISATMAATLSMIISLFNSLSRVFYGIIYDKIGRRTAMGIATTLFLTAVTILYCAFTLGSTTLLAVSFIFVGLSFGAVPTISSAYILTTFGKKYYPSNFSVQGTYTLFSPFLGTMLFSALFTATQSYPASYSYLIVYALLAAVLLTALNRLLKPGCENNLSKPQSEENEVLRILSKRRSGA</sequence>
<dbReference type="RefSeq" id="WP_006057990.1">
    <property type="nucleotide sequence ID" value="NZ_GG657553.1"/>
</dbReference>
<protein>
    <submittedName>
        <fullName evidence="8">Transporter, major facilitator family protein</fullName>
    </submittedName>
</protein>
<comment type="subcellular location">
    <subcellularLocation>
        <location evidence="1">Cell membrane</location>
        <topology evidence="1">Multi-pass membrane protein</topology>
    </subcellularLocation>
</comment>
<feature type="transmembrane region" description="Helical" evidence="6">
    <location>
        <begin position="371"/>
        <end position="390"/>
    </location>
</feature>
<comment type="caution">
    <text evidence="8">The sequence shown here is derived from an EMBL/GenBank/DDBJ whole genome shotgun (WGS) entry which is preliminary data.</text>
</comment>
<dbReference type="InterPro" id="IPR011701">
    <property type="entry name" value="MFS"/>
</dbReference>
<feature type="domain" description="Major facilitator superfamily (MFS) profile" evidence="7">
    <location>
        <begin position="1"/>
        <end position="391"/>
    </location>
</feature>
<dbReference type="Proteomes" id="UP000005950">
    <property type="component" value="Unassembled WGS sequence"/>
</dbReference>
<feature type="transmembrane region" description="Helical" evidence="6">
    <location>
        <begin position="70"/>
        <end position="87"/>
    </location>
</feature>
<keyword evidence="4 6" id="KW-1133">Transmembrane helix</keyword>
<feature type="transmembrane region" description="Helical" evidence="6">
    <location>
        <begin position="159"/>
        <end position="179"/>
    </location>
</feature>
<feature type="transmembrane region" description="Helical" evidence="6">
    <location>
        <begin position="127"/>
        <end position="147"/>
    </location>
</feature>
<dbReference type="Pfam" id="PF07690">
    <property type="entry name" value="MFS_1"/>
    <property type="match status" value="1"/>
</dbReference>
<evidence type="ECO:0000313" key="9">
    <source>
        <dbReference type="Proteomes" id="UP000005950"/>
    </source>
</evidence>
<dbReference type="GO" id="GO:0022857">
    <property type="term" value="F:transmembrane transporter activity"/>
    <property type="evidence" value="ECO:0007669"/>
    <property type="project" value="InterPro"/>
</dbReference>
<reference evidence="8 9" key="1">
    <citation type="submission" date="2008-12" db="EMBL/GenBank/DDBJ databases">
        <authorList>
            <person name="Fulton L."/>
            <person name="Clifton S."/>
            <person name="Fulton B."/>
            <person name="Xu J."/>
            <person name="Minx P."/>
            <person name="Pepin K.H."/>
            <person name="Johnson M."/>
            <person name="Bhonagiri V."/>
            <person name="Nash W.E."/>
            <person name="Mardis E.R."/>
            <person name="Wilson R.K."/>
        </authorList>
    </citation>
    <scope>NUCLEOTIDE SEQUENCE [LARGE SCALE GENOMIC DNA]</scope>
    <source>
        <strain evidence="8 9">DSM 12042</strain>
    </source>
</reference>
<dbReference type="HOGENOM" id="CLU_001265_59_7_9"/>
<evidence type="ECO:0000259" key="7">
    <source>
        <dbReference type="PROSITE" id="PS50850"/>
    </source>
</evidence>
<dbReference type="Gene3D" id="1.20.1250.20">
    <property type="entry name" value="MFS general substrate transporter like domains"/>
    <property type="match status" value="2"/>
</dbReference>
<feature type="transmembrane region" description="Helical" evidence="6">
    <location>
        <begin position="43"/>
        <end position="63"/>
    </location>
</feature>
<gene>
    <name evidence="8" type="ORF">HOLDEFILI_00780</name>
</gene>
<evidence type="ECO:0000256" key="3">
    <source>
        <dbReference type="ARBA" id="ARBA00022692"/>
    </source>
</evidence>
<dbReference type="InterPro" id="IPR020846">
    <property type="entry name" value="MFS_dom"/>
</dbReference>
<dbReference type="AlphaFoldDB" id="B9Y4P9"/>
<proteinExistence type="predicted"/>
<feature type="transmembrane region" description="Helical" evidence="6">
    <location>
        <begin position="210"/>
        <end position="232"/>
    </location>
</feature>